<feature type="region of interest" description="Disordered" evidence="1">
    <location>
        <begin position="31"/>
        <end position="77"/>
    </location>
</feature>
<dbReference type="EMBL" id="FUWR01000004">
    <property type="protein sequence ID" value="SJZ62431.1"/>
    <property type="molecule type" value="Genomic_DNA"/>
</dbReference>
<dbReference type="Proteomes" id="UP000190102">
    <property type="component" value="Unassembled WGS sequence"/>
</dbReference>
<dbReference type="STRING" id="115783.SAMN02745119_01183"/>
<name>A0A1T4M6A5_9BACT</name>
<dbReference type="AlphaFoldDB" id="A0A1T4M6A5"/>
<feature type="compositionally biased region" description="Basic and acidic residues" evidence="1">
    <location>
        <begin position="51"/>
        <end position="75"/>
    </location>
</feature>
<accession>A0A1T4M6A5</accession>
<gene>
    <name evidence="2" type="ORF">SAMN02745119_01183</name>
</gene>
<evidence type="ECO:0000313" key="3">
    <source>
        <dbReference type="Proteomes" id="UP000190102"/>
    </source>
</evidence>
<proteinExistence type="predicted"/>
<organism evidence="2 3">
    <name type="scientific">Trichlorobacter thiogenes</name>
    <dbReference type="NCBI Taxonomy" id="115783"/>
    <lineage>
        <taxon>Bacteria</taxon>
        <taxon>Pseudomonadati</taxon>
        <taxon>Thermodesulfobacteriota</taxon>
        <taxon>Desulfuromonadia</taxon>
        <taxon>Geobacterales</taxon>
        <taxon>Geobacteraceae</taxon>
        <taxon>Trichlorobacter</taxon>
    </lineage>
</organism>
<keyword evidence="3" id="KW-1185">Reference proteome</keyword>
<evidence type="ECO:0000256" key="1">
    <source>
        <dbReference type="SAM" id="MobiDB-lite"/>
    </source>
</evidence>
<sequence>MQLATDLITLLPKTEYGKLLISQTTDLINKRSESGKLGGRPPKSKGFDLVSQDKSEPKPKPKPETEPEKEKEKEITTTTTDDFILMAQTLLSVWSPAAAAVDAVAAALVAGNSIEFIKAQIEYSRANAKANPSGYLQAALKGDYAGFNASAQIKAAATAKKQAKQAAEDARQAEEDAALPTLTGDQFFLNVNQLEGFNAKQ</sequence>
<protein>
    <submittedName>
        <fullName evidence="2">Uncharacterized protein</fullName>
    </submittedName>
</protein>
<evidence type="ECO:0000313" key="2">
    <source>
        <dbReference type="EMBL" id="SJZ62431.1"/>
    </source>
</evidence>
<reference evidence="3" key="1">
    <citation type="submission" date="2017-02" db="EMBL/GenBank/DDBJ databases">
        <authorList>
            <person name="Varghese N."/>
            <person name="Submissions S."/>
        </authorList>
    </citation>
    <scope>NUCLEOTIDE SEQUENCE [LARGE SCALE GENOMIC DNA]</scope>
    <source>
        <strain evidence="3">ATCC BAA-34</strain>
    </source>
</reference>